<organism evidence="3 4">
    <name type="scientific">Chloracidobacterium validum</name>
    <dbReference type="NCBI Taxonomy" id="2821543"/>
    <lineage>
        <taxon>Bacteria</taxon>
        <taxon>Pseudomonadati</taxon>
        <taxon>Acidobacteriota</taxon>
        <taxon>Terriglobia</taxon>
        <taxon>Terriglobales</taxon>
        <taxon>Acidobacteriaceae</taxon>
        <taxon>Chloracidobacterium</taxon>
    </lineage>
</organism>
<evidence type="ECO:0000313" key="3">
    <source>
        <dbReference type="EMBL" id="QUW03147.1"/>
    </source>
</evidence>
<reference evidence="3 4" key="1">
    <citation type="submission" date="2021-03" db="EMBL/GenBank/DDBJ databases">
        <title>Genomic and phenotypic characterization of Chloracidobacterium isolates provides evidence for multiple species.</title>
        <authorList>
            <person name="Saini M.K."/>
            <person name="Costas A.M.G."/>
            <person name="Tank M."/>
            <person name="Bryant D.A."/>
        </authorList>
    </citation>
    <scope>NUCLEOTIDE SEQUENCE [LARGE SCALE GENOMIC DNA]</scope>
    <source>
        <strain evidence="3 4">BV2-C</strain>
    </source>
</reference>
<evidence type="ECO:0000313" key="4">
    <source>
        <dbReference type="Proteomes" id="UP000676506"/>
    </source>
</evidence>
<comment type="function">
    <text evidence="2">Catalyzes the interconversion of methylthioribose-1-phosphate (MTR-1-P) into methylthioribulose-1-phosphate (MTRu-1-P).</text>
</comment>
<evidence type="ECO:0000256" key="2">
    <source>
        <dbReference type="HAMAP-Rule" id="MF_01678"/>
    </source>
</evidence>
<accession>A0ABX8B872</accession>
<dbReference type="Gene3D" id="1.20.120.420">
    <property type="entry name" value="translation initiation factor eif-2b, domain 1"/>
    <property type="match status" value="1"/>
</dbReference>
<feature type="binding site" evidence="2">
    <location>
        <begin position="246"/>
        <end position="247"/>
    </location>
    <ligand>
        <name>substrate</name>
    </ligand>
</feature>
<dbReference type="InterPro" id="IPR011559">
    <property type="entry name" value="Initiation_fac_2B_a/b/d"/>
</dbReference>
<dbReference type="Pfam" id="PF01008">
    <property type="entry name" value="IF-2B"/>
    <property type="match status" value="1"/>
</dbReference>
<keyword evidence="2" id="KW-0028">Amino-acid biosynthesis</keyword>
<dbReference type="InterPro" id="IPR042529">
    <property type="entry name" value="IF_2B-like_C"/>
</dbReference>
<dbReference type="NCBIfam" id="TIGR00512">
    <property type="entry name" value="salvage_mtnA"/>
    <property type="match status" value="1"/>
</dbReference>
<dbReference type="HAMAP" id="MF_01678">
    <property type="entry name" value="Salvage_MtnA"/>
    <property type="match status" value="1"/>
</dbReference>
<dbReference type="SUPFAM" id="SSF100950">
    <property type="entry name" value="NagB/RpiA/CoA transferase-like"/>
    <property type="match status" value="1"/>
</dbReference>
<comment type="similarity">
    <text evidence="2">Belongs to the EIF-2B alpha/beta/delta subunits family. MtnA subfamily.</text>
</comment>
<dbReference type="PANTHER" id="PTHR43475:SF1">
    <property type="entry name" value="METHYLTHIORIBOSE-1-PHOSPHATE ISOMERASE"/>
    <property type="match status" value="1"/>
</dbReference>
<dbReference type="EMBL" id="CP072648">
    <property type="protein sequence ID" value="QUW03147.1"/>
    <property type="molecule type" value="Genomic_DNA"/>
</dbReference>
<feature type="binding site" evidence="2">
    <location>
        <position position="86"/>
    </location>
    <ligand>
        <name>substrate</name>
    </ligand>
</feature>
<gene>
    <name evidence="2 3" type="primary">mtnA</name>
    <name evidence="3" type="ORF">J8C06_01495</name>
</gene>
<comment type="pathway">
    <text evidence="2">Amino-acid biosynthesis; L-methionine biosynthesis via salvage pathway; L-methionine from S-methyl-5-thio-alpha-D-ribose 1-phosphate: step 1/6.</text>
</comment>
<feature type="site" description="Transition state stabilizer" evidence="2">
    <location>
        <position position="156"/>
    </location>
</feature>
<name>A0ABX8B872_9BACT</name>
<dbReference type="PANTHER" id="PTHR43475">
    <property type="entry name" value="METHYLTHIORIBOSE-1-PHOSPHATE ISOMERASE"/>
    <property type="match status" value="1"/>
</dbReference>
<feature type="binding site" evidence="2">
    <location>
        <position position="195"/>
    </location>
    <ligand>
        <name>substrate</name>
    </ligand>
</feature>
<proteinExistence type="inferred from homology"/>
<comment type="catalytic activity">
    <reaction evidence="2">
        <text>5-(methylsulfanyl)-alpha-D-ribose 1-phosphate = 5-(methylsulfanyl)-D-ribulose 1-phosphate</text>
        <dbReference type="Rhea" id="RHEA:19989"/>
        <dbReference type="ChEBI" id="CHEBI:58533"/>
        <dbReference type="ChEBI" id="CHEBI:58548"/>
        <dbReference type="EC" id="5.3.1.23"/>
    </reaction>
</comment>
<sequence>MNTIEWTPAGLCLLDQRVLPAEEVYRTYTTYEAVAEAIRSMVVRGAPAIGVAAAFGIALGVQSSVAAGENLPAAFERICQTLAATRPTAVNLFWAIDRMRRKFEQAVADRLAGDELAQALVAEAQAIQAEDVAVCRQIGRHGAALVPDGATVLTHCNAGALATAGYGTALGVIRAAVEAGKQVAVYADETRPFLQGARLTAWELMRDGIPVTLICDNMAGHFMKLGRISCVVVGADRIAANGDTANKIGTYMVAALAHRHRLPFYVAAPISTFDLTLETGAGIPIEDRAAQEVTHIGSHCIAPPNVAVANPAFDVTPHELITAIITERGVAYPPFTATLRQLVANA</sequence>
<dbReference type="Proteomes" id="UP000676506">
    <property type="component" value="Chromosome 1"/>
</dbReference>
<protein>
    <recommendedName>
        <fullName evidence="2">Methylthioribose-1-phosphate isomerase</fullName>
        <shortName evidence="2">M1Pi</shortName>
        <shortName evidence="2">MTR-1-P isomerase</shortName>
        <ecNumber evidence="2">5.3.1.23</ecNumber>
    </recommendedName>
    <alternativeName>
        <fullName evidence="2">S-methyl-5-thioribose-1-phosphate isomerase</fullName>
    </alternativeName>
</protein>
<dbReference type="InterPro" id="IPR005251">
    <property type="entry name" value="IF-M1Pi"/>
</dbReference>
<dbReference type="EC" id="5.3.1.23" evidence="2"/>
<dbReference type="InterPro" id="IPR027363">
    <property type="entry name" value="M1Pi_N"/>
</dbReference>
<feature type="active site" description="Proton donor" evidence="2">
    <location>
        <position position="236"/>
    </location>
</feature>
<keyword evidence="1 2" id="KW-0413">Isomerase</keyword>
<dbReference type="NCBIfam" id="NF004326">
    <property type="entry name" value="PRK05720.1"/>
    <property type="match status" value="1"/>
</dbReference>
<dbReference type="InterPro" id="IPR037171">
    <property type="entry name" value="NagB/RpiA_transferase-like"/>
</dbReference>
<keyword evidence="2" id="KW-0486">Methionine biosynthesis</keyword>
<feature type="binding site" evidence="2">
    <location>
        <begin position="44"/>
        <end position="46"/>
    </location>
    <ligand>
        <name>substrate</name>
    </ligand>
</feature>
<dbReference type="GO" id="GO:0046523">
    <property type="term" value="F:S-methyl-5-thioribose-1-phosphate isomerase activity"/>
    <property type="evidence" value="ECO:0007669"/>
    <property type="project" value="UniProtKB-EC"/>
</dbReference>
<dbReference type="InterPro" id="IPR000649">
    <property type="entry name" value="IF-2B-related"/>
</dbReference>
<dbReference type="Gene3D" id="3.40.50.10470">
    <property type="entry name" value="Translation initiation factor eif-2b, domain 2"/>
    <property type="match status" value="1"/>
</dbReference>
<dbReference type="NCBIfam" id="TIGR00524">
    <property type="entry name" value="eIF-2B_rel"/>
    <property type="match status" value="1"/>
</dbReference>
<dbReference type="RefSeq" id="WP_211429038.1">
    <property type="nucleotide sequence ID" value="NZ_CP072648.1"/>
</dbReference>
<evidence type="ECO:0000256" key="1">
    <source>
        <dbReference type="ARBA" id="ARBA00023235"/>
    </source>
</evidence>
<keyword evidence="4" id="KW-1185">Reference proteome</keyword>